<keyword evidence="8" id="KW-1185">Reference proteome</keyword>
<evidence type="ECO:0000259" key="6">
    <source>
        <dbReference type="Pfam" id="PF14509"/>
    </source>
</evidence>
<dbReference type="GO" id="GO:0030246">
    <property type="term" value="F:carbohydrate binding"/>
    <property type="evidence" value="ECO:0007669"/>
    <property type="project" value="InterPro"/>
</dbReference>
<dbReference type="SUPFAM" id="SSF51445">
    <property type="entry name" value="(Trans)glycosidases"/>
    <property type="match status" value="1"/>
</dbReference>
<dbReference type="InterPro" id="IPR029486">
    <property type="entry name" value="GH97_N"/>
</dbReference>
<dbReference type="KEGG" id="orh:Ornrh_0353"/>
<dbReference type="Pfam" id="PF14509">
    <property type="entry name" value="GH97_C"/>
    <property type="match status" value="1"/>
</dbReference>
<dbReference type="RefSeq" id="WP_014790194.1">
    <property type="nucleotide sequence ID" value="NC_018016.1"/>
</dbReference>
<dbReference type="eggNOG" id="COG2361">
    <property type="taxonomic scope" value="Bacteria"/>
</dbReference>
<evidence type="ECO:0000313" key="8">
    <source>
        <dbReference type="Proteomes" id="UP000006051"/>
    </source>
</evidence>
<evidence type="ECO:0000256" key="2">
    <source>
        <dbReference type="ARBA" id="ARBA00011245"/>
    </source>
</evidence>
<name>I3ZXY0_ORNRL</name>
<dbReference type="PROSITE" id="PS51257">
    <property type="entry name" value="PROKAR_LIPOPROTEIN"/>
    <property type="match status" value="1"/>
</dbReference>
<dbReference type="InterPro" id="IPR052720">
    <property type="entry name" value="Glycosyl_hydrolase_97"/>
</dbReference>
<dbReference type="InterPro" id="IPR029483">
    <property type="entry name" value="GH97_C"/>
</dbReference>
<dbReference type="InterPro" id="IPR013785">
    <property type="entry name" value="Aldolase_TIM"/>
</dbReference>
<gene>
    <name evidence="7" type="ordered locus">Ornrh_0353</name>
</gene>
<dbReference type="InterPro" id="IPR017853">
    <property type="entry name" value="GH"/>
</dbReference>
<accession>I3ZXY0</accession>
<dbReference type="AlphaFoldDB" id="I3ZXY0"/>
<reference evidence="7 8" key="1">
    <citation type="submission" date="2012-06" db="EMBL/GenBank/DDBJ databases">
        <title>The complete genome of Ornithobacterium rhinotracheale DSM 15997.</title>
        <authorList>
            <consortium name="US DOE Joint Genome Institute (JGI-PGF)"/>
            <person name="Lucas S."/>
            <person name="Copeland A."/>
            <person name="Lapidus A."/>
            <person name="Goodwin L."/>
            <person name="Pitluck S."/>
            <person name="Peters L."/>
            <person name="Mikhailova N."/>
            <person name="Teshima H."/>
            <person name="Kyrpides N."/>
            <person name="Mavromatis K."/>
            <person name="Pagani I."/>
            <person name="Ivanova N."/>
            <person name="Ovchinnikova G."/>
            <person name="Zeytun A."/>
            <person name="Detter J.C."/>
            <person name="Han C."/>
            <person name="Land M."/>
            <person name="Hauser L."/>
            <person name="Markowitz V."/>
            <person name="Cheng J.-F."/>
            <person name="Hugenholtz P."/>
            <person name="Woyke T."/>
            <person name="Wu D."/>
            <person name="Lang E."/>
            <person name="Kopitz M."/>
            <person name="Brambilla E."/>
            <person name="Klenk H.-P."/>
            <person name="Eisen J.A."/>
        </authorList>
    </citation>
    <scope>NUCLEOTIDE SEQUENCE [LARGE SCALE GENOMIC DNA]</scope>
    <source>
        <strain evidence="8">ATCC 51463 / DSM 15997 / CCUG 23171 / LMG 9086</strain>
    </source>
</reference>
<evidence type="ECO:0000256" key="1">
    <source>
        <dbReference type="ARBA" id="ARBA00001913"/>
    </source>
</evidence>
<organism evidence="7 8">
    <name type="scientific">Ornithobacterium rhinotracheale (strain ATCC 51463 / DSM 15997 / CCUG 23171 / CIP 104009 / LMG 9086)</name>
    <dbReference type="NCBI Taxonomy" id="867902"/>
    <lineage>
        <taxon>Bacteria</taxon>
        <taxon>Pseudomonadati</taxon>
        <taxon>Bacteroidota</taxon>
        <taxon>Flavobacteriia</taxon>
        <taxon>Flavobacteriales</taxon>
        <taxon>Weeksellaceae</taxon>
        <taxon>Ornithobacterium</taxon>
    </lineage>
</organism>
<dbReference type="HOGENOM" id="CLU_011166_2_0_10"/>
<keyword evidence="7" id="KW-0378">Hydrolase</keyword>
<feature type="domain" description="Glycosyl-hydrolase 97 C-terminal oligomerisation" evidence="6">
    <location>
        <begin position="569"/>
        <end position="666"/>
    </location>
</feature>
<evidence type="ECO:0000259" key="5">
    <source>
        <dbReference type="Pfam" id="PF14508"/>
    </source>
</evidence>
<dbReference type="EMBL" id="CP003283">
    <property type="protein sequence ID" value="AFL96564.1"/>
    <property type="molecule type" value="Genomic_DNA"/>
</dbReference>
<feature type="domain" description="Glycosyl-hydrolase 97 N-terminal" evidence="5">
    <location>
        <begin position="24"/>
        <end position="271"/>
    </location>
</feature>
<evidence type="ECO:0000313" key="7">
    <source>
        <dbReference type="EMBL" id="AFL96564.1"/>
    </source>
</evidence>
<dbReference type="InterPro" id="IPR014718">
    <property type="entry name" value="GH-type_carb-bd"/>
</dbReference>
<dbReference type="Gene3D" id="3.20.20.70">
    <property type="entry name" value="Aldolase class I"/>
    <property type="match status" value="1"/>
</dbReference>
<sequence>MNKYFLMAITALLFFSCSHPKQEVASPDGTIKLFFTLDSVGAPQYRVQVAGKDFIQTSALGFETRDSLNLFNGFKVEKITQNSTQQTWTQPWGENKEIEDFNNEMVVELKNQQNINLTLYFKVFNDGLGFRYEYKIPEKDSVFITNELTEFNFAQDGTSWAIPANYETYELEYKKQNISDLESANTPVTFKFSPELYASIHEAALTNFADMTLIKNSKNKLGFKADLAPYADGITKVKLVSRFKTPWRSIQIGKKAVDLINSALILNLNEPNAIGDTEWIKPVKYVGVWWGMHLGINSWDMGPRHGATTENAFNYIDFAEKNNIQAVLFEGWNEGWENWGTSQAFNFTRPYADFDIQKIADYAKSKNIAIIGHHETGGNIKNYESQLDSAFIWYKNLGIDMVKTGYAGGITGGEKHHGQLMVNHYRKVVETAAKYKIMLDVHEPIKPTGIRRTFPNMMTREGVRGMEWNAWSQGNSPEHTEVLPFTRMLAGPLDYTPGIFDILYETANNSKDRKKWNDLDPGNTREHTTLAKQIANWVILYSPMQMAADLIEHYNHPAFQFFRDFDADCDWSKALQGEPGEFVAIVRKANNKYFLGASTNENARKIEISLDFLEENRKYKATIYADGADANWQTNPLSYQITEKEVSAKDRLTIEMAPGGGQAIVFVPL</sequence>
<dbReference type="Proteomes" id="UP000006051">
    <property type="component" value="Chromosome"/>
</dbReference>
<comment type="subunit">
    <text evidence="2">Monomer.</text>
</comment>
<dbReference type="Pfam" id="PF10566">
    <property type="entry name" value="Glyco_hydro_97"/>
    <property type="match status" value="1"/>
</dbReference>
<proteinExistence type="predicted"/>
<dbReference type="Pfam" id="PF14508">
    <property type="entry name" value="GH97_N"/>
    <property type="match status" value="1"/>
</dbReference>
<protein>
    <submittedName>
        <fullName evidence="7">Glycoside hydrolase 97</fullName>
    </submittedName>
</protein>
<dbReference type="PANTHER" id="PTHR35803">
    <property type="entry name" value="GLUCAN 1,4-ALPHA-GLUCOSIDASE SUSB-RELATED"/>
    <property type="match status" value="1"/>
</dbReference>
<dbReference type="GeneID" id="71568625"/>
<evidence type="ECO:0000259" key="4">
    <source>
        <dbReference type="Pfam" id="PF10566"/>
    </source>
</evidence>
<dbReference type="InterPro" id="IPR019563">
    <property type="entry name" value="GH97_catalytic"/>
</dbReference>
<evidence type="ECO:0000256" key="3">
    <source>
        <dbReference type="ARBA" id="ARBA00022837"/>
    </source>
</evidence>
<dbReference type="Gene3D" id="2.70.98.10">
    <property type="match status" value="1"/>
</dbReference>
<dbReference type="PATRIC" id="fig|867902.3.peg.351"/>
<dbReference type="PANTHER" id="PTHR35803:SF1">
    <property type="entry name" value="GLUCAN 1,4-ALPHA-GLUCOSIDASE SUSB"/>
    <property type="match status" value="1"/>
</dbReference>
<dbReference type="GO" id="GO:0016787">
    <property type="term" value="F:hydrolase activity"/>
    <property type="evidence" value="ECO:0007669"/>
    <property type="project" value="UniProtKB-KW"/>
</dbReference>
<keyword evidence="3" id="KW-0106">Calcium</keyword>
<dbReference type="GeneID" id="97257120"/>
<feature type="domain" description="Glycosyl-hydrolase 97 catalytic" evidence="4">
    <location>
        <begin position="289"/>
        <end position="463"/>
    </location>
</feature>
<comment type="cofactor">
    <cofactor evidence="1">
        <name>Ca(2+)</name>
        <dbReference type="ChEBI" id="CHEBI:29108"/>
    </cofactor>
</comment>
<dbReference type="STRING" id="867902.Ornrh_0353"/>